<dbReference type="FunFam" id="2.60.120.260:FF:000065">
    <property type="entry name" value="Beta-galactosidase A"/>
    <property type="match status" value="1"/>
</dbReference>
<reference evidence="12 13" key="1">
    <citation type="submission" date="2015-05" db="EMBL/GenBank/DDBJ databases">
        <title>Distinctive expansion of gene families associated with plant cell wall degradation and secondary metabolism in the genomes of grapevine trunk pathogens.</title>
        <authorList>
            <person name="Lawrence D.P."/>
            <person name="Travadon R."/>
            <person name="Rolshausen P.E."/>
            <person name="Baumgartner K."/>
        </authorList>
    </citation>
    <scope>NUCLEOTIDE SEQUENCE [LARGE SCALE GENOMIC DNA]</scope>
    <source>
        <strain evidence="12">DA912</strain>
    </source>
</reference>
<dbReference type="Pfam" id="PF13364">
    <property type="entry name" value="BetaGal_ABD2"/>
    <property type="match status" value="2"/>
</dbReference>
<name>A0A0G2ID83_9PEZI</name>
<feature type="chain" id="PRO_5002545547" description="Beta-galactosidase" evidence="10">
    <location>
        <begin position="20"/>
        <end position="941"/>
    </location>
</feature>
<dbReference type="EMBL" id="LCUC01000081">
    <property type="protein sequence ID" value="KKY37630.1"/>
    <property type="molecule type" value="Genomic_DNA"/>
</dbReference>
<organism evidence="12 13">
    <name type="scientific">Diaporthe ampelina</name>
    <dbReference type="NCBI Taxonomy" id="1214573"/>
    <lineage>
        <taxon>Eukaryota</taxon>
        <taxon>Fungi</taxon>
        <taxon>Dikarya</taxon>
        <taxon>Ascomycota</taxon>
        <taxon>Pezizomycotina</taxon>
        <taxon>Sordariomycetes</taxon>
        <taxon>Sordariomycetidae</taxon>
        <taxon>Diaporthales</taxon>
        <taxon>Diaporthaceae</taxon>
        <taxon>Diaporthe</taxon>
    </lineage>
</organism>
<sequence>MRLAAILNLAALALQGSHALLGRPSHLFHPEHRDLLQDVVTFDNYSLLINGERQLIYSGEFHPFRLPVPSLWPDVFTKIKALGLNTISIYAHWGALEGKAGDFNAQGPLVLEPLFKAAQAAGLYIIARPGPYVNAEATGGGFPGWLQRIEGKLRTNATDFLSATDNYMSEVGALIARYQITNGGPVILVQVENEYTQAEPGSGVVFPNGEYMQYIEDQLHNAGVVVPLISNDARPAGNNAPGTSIGEVDIYGHDSYPLGFDCANPSSWPAGAIPTTFRQTHLQQSPSTPYTIPEFQGGSFDPPGGVGFEKCAALVNMEFERVFYKNNYAAGVTIYSLYMIYGGTNWGNIGHPGGYTSYDYGSVIREDRAVDREKYSELKLQANFLKVSPGYLVTSAATGTLSIPQLGGSLSLNGRDSKVHVTDYPVGDSKLLYSTAEIFTWQIFDNKTVLIVYGGPNELHELAIAGTTGGTVVEGDGVTIQQSNGSVVTQWQTSADRRIVQIGDLFIYILDRNTAYNYWVADVTGGAVIVNGPYLVRSVLVEGDNLILAADFNKTTSIEIIGVPSGVSSLQVNQATLEHTADSLGSWIASQDYSPPEFNIPDLASASWYYIDSLPEIQSSYDDSAWPNADHTNTTNPVGSPLLTPVSLYGSDYGFNTGSLLFRGHFTASGNESKIELRTQGGEAFGASAWLNGTFIGSWTGNSVDENYNSTFTLPNLEVGSSYVFTVLIDQMGLDENYNVGGDVQKNPRGILDYSFASDITWKVTGNLGGEDYADRVRGPLNEGGLYVERQGYHQAAPPLEAFTTGTSPYNGITSAGVAYYTTNFTLSLPSDQWDIPLSLVFANDTSAAATAPYRALIYVNGYQLGRYTSNVGPQTEFPVPEGVLNYEGDNWLGLALWALGSDGAKVPGLNWTHSSTPALTGWAMPSLVEQPAWELRSGAY</sequence>
<protein>
    <recommendedName>
        <fullName evidence="3 8">Beta-galactosidase</fullName>
        <ecNumber evidence="3 8">3.2.1.23</ecNumber>
    </recommendedName>
</protein>
<dbReference type="InterPro" id="IPR018954">
    <property type="entry name" value="Betagal_dom2"/>
</dbReference>
<dbReference type="Gene3D" id="3.20.20.80">
    <property type="entry name" value="Glycosidases"/>
    <property type="match status" value="1"/>
</dbReference>
<dbReference type="AlphaFoldDB" id="A0A0G2ID83"/>
<dbReference type="Gene3D" id="2.60.120.260">
    <property type="entry name" value="Galactose-binding domain-like"/>
    <property type="match status" value="2"/>
</dbReference>
<dbReference type="InterPro" id="IPR031330">
    <property type="entry name" value="Gly_Hdrlase_35_cat"/>
</dbReference>
<evidence type="ECO:0000256" key="2">
    <source>
        <dbReference type="ARBA" id="ARBA00009809"/>
    </source>
</evidence>
<dbReference type="GO" id="GO:0005975">
    <property type="term" value="P:carbohydrate metabolic process"/>
    <property type="evidence" value="ECO:0007669"/>
    <property type="project" value="InterPro"/>
</dbReference>
<dbReference type="STRING" id="1214573.A0A0G2ID83"/>
<evidence type="ECO:0000256" key="10">
    <source>
        <dbReference type="SAM" id="SignalP"/>
    </source>
</evidence>
<dbReference type="SMART" id="SM01029">
    <property type="entry name" value="BetaGal_dom2"/>
    <property type="match status" value="1"/>
</dbReference>
<dbReference type="FunFam" id="3.20.20.80:FF:000040">
    <property type="entry name" value="Beta-galactosidase A"/>
    <property type="match status" value="1"/>
</dbReference>
<dbReference type="InterPro" id="IPR001944">
    <property type="entry name" value="Glycoside_Hdrlase_35"/>
</dbReference>
<evidence type="ECO:0000256" key="4">
    <source>
        <dbReference type="ARBA" id="ARBA00022729"/>
    </source>
</evidence>
<dbReference type="SUPFAM" id="SSF51445">
    <property type="entry name" value="(Trans)glycosidases"/>
    <property type="match status" value="1"/>
</dbReference>
<keyword evidence="7 8" id="KW-0326">Glycosidase</keyword>
<feature type="signal peptide" evidence="10">
    <location>
        <begin position="1"/>
        <end position="19"/>
    </location>
</feature>
<evidence type="ECO:0000256" key="1">
    <source>
        <dbReference type="ARBA" id="ARBA00001412"/>
    </source>
</evidence>
<dbReference type="InterPro" id="IPR037110">
    <property type="entry name" value="Betagal_dom2_sf"/>
</dbReference>
<evidence type="ECO:0000256" key="3">
    <source>
        <dbReference type="ARBA" id="ARBA00012756"/>
    </source>
</evidence>
<evidence type="ECO:0000256" key="7">
    <source>
        <dbReference type="ARBA" id="ARBA00023295"/>
    </source>
</evidence>
<evidence type="ECO:0000259" key="11">
    <source>
        <dbReference type="SMART" id="SM01029"/>
    </source>
</evidence>
<dbReference type="Pfam" id="PF10435">
    <property type="entry name" value="BetaGal_dom2"/>
    <property type="match status" value="1"/>
</dbReference>
<dbReference type="InterPro" id="IPR025972">
    <property type="entry name" value="BetaGal_dom3"/>
</dbReference>
<evidence type="ECO:0000313" key="13">
    <source>
        <dbReference type="Proteomes" id="UP000034680"/>
    </source>
</evidence>
<evidence type="ECO:0000256" key="8">
    <source>
        <dbReference type="RuleBase" id="RU000675"/>
    </source>
</evidence>
<accession>A0A0G2ID83</accession>
<dbReference type="GO" id="GO:0004565">
    <property type="term" value="F:beta-galactosidase activity"/>
    <property type="evidence" value="ECO:0007669"/>
    <property type="project" value="UniProtKB-EC"/>
</dbReference>
<dbReference type="Pfam" id="PF01301">
    <property type="entry name" value="Glyco_hydro_35"/>
    <property type="match status" value="1"/>
</dbReference>
<dbReference type="Gene3D" id="2.102.20.10">
    <property type="entry name" value="Beta-galactosidase, domain 2"/>
    <property type="match status" value="1"/>
</dbReference>
<dbReference type="SUPFAM" id="SSF49785">
    <property type="entry name" value="Galactose-binding domain-like"/>
    <property type="match status" value="2"/>
</dbReference>
<keyword evidence="5 8" id="KW-0378">Hydrolase</keyword>
<gene>
    <name evidence="12" type="ORF">UCDDA912_g02386</name>
</gene>
<dbReference type="InterPro" id="IPR019801">
    <property type="entry name" value="Glyco_hydro_35_CS"/>
</dbReference>
<evidence type="ECO:0000256" key="6">
    <source>
        <dbReference type="ARBA" id="ARBA00023180"/>
    </source>
</evidence>
<evidence type="ECO:0000256" key="5">
    <source>
        <dbReference type="ARBA" id="ARBA00022801"/>
    </source>
</evidence>
<dbReference type="EC" id="3.2.1.23" evidence="3 8"/>
<keyword evidence="4 10" id="KW-0732">Signal</keyword>
<dbReference type="PRINTS" id="PR00742">
    <property type="entry name" value="GLHYDRLASE35"/>
</dbReference>
<dbReference type="InterPro" id="IPR036833">
    <property type="entry name" value="BetaGal_dom3_sf"/>
</dbReference>
<evidence type="ECO:0000313" key="12">
    <source>
        <dbReference type="EMBL" id="KKY37630.1"/>
    </source>
</evidence>
<dbReference type="InterPro" id="IPR008979">
    <property type="entry name" value="Galactose-bd-like_sf"/>
</dbReference>
<dbReference type="Proteomes" id="UP000034680">
    <property type="component" value="Unassembled WGS sequence"/>
</dbReference>
<reference evidence="12 13" key="2">
    <citation type="submission" date="2015-05" db="EMBL/GenBank/DDBJ databases">
        <authorList>
            <person name="Morales-Cruz A."/>
            <person name="Amrine K.C."/>
            <person name="Cantu D."/>
        </authorList>
    </citation>
    <scope>NUCLEOTIDE SEQUENCE [LARGE SCALE GENOMIC DNA]</scope>
    <source>
        <strain evidence="12">DA912</strain>
    </source>
</reference>
<keyword evidence="6" id="KW-0325">Glycoprotein</keyword>
<keyword evidence="13" id="KW-1185">Reference proteome</keyword>
<evidence type="ECO:0000256" key="9">
    <source>
        <dbReference type="RuleBase" id="RU003679"/>
    </source>
</evidence>
<dbReference type="InterPro" id="IPR017853">
    <property type="entry name" value="GH"/>
</dbReference>
<comment type="caution">
    <text evidence="12">The sequence shown here is derived from an EMBL/GenBank/DDBJ whole genome shotgun (WGS) entry which is preliminary data.</text>
</comment>
<proteinExistence type="inferred from homology"/>
<comment type="similarity">
    <text evidence="2 9">Belongs to the glycosyl hydrolase 35 family.</text>
</comment>
<dbReference type="OrthoDB" id="1657402at2759"/>
<dbReference type="PANTHER" id="PTHR23421">
    <property type="entry name" value="BETA-GALACTOSIDASE RELATED"/>
    <property type="match status" value="1"/>
</dbReference>
<dbReference type="Pfam" id="PF13363">
    <property type="entry name" value="BetaGal_dom3"/>
    <property type="match status" value="1"/>
</dbReference>
<feature type="domain" description="Beta-galactosidase" evidence="11">
    <location>
        <begin position="344"/>
        <end position="518"/>
    </location>
</feature>
<comment type="catalytic activity">
    <reaction evidence="1 8">
        <text>Hydrolysis of terminal non-reducing beta-D-galactose residues in beta-D-galactosides.</text>
        <dbReference type="EC" id="3.2.1.23"/>
    </reaction>
</comment>
<dbReference type="PROSITE" id="PS01182">
    <property type="entry name" value="GLYCOSYL_HYDROL_F35"/>
    <property type="match status" value="1"/>
</dbReference>
<dbReference type="SUPFAM" id="SSF51011">
    <property type="entry name" value="Glycosyl hydrolase domain"/>
    <property type="match status" value="1"/>
</dbReference>
<dbReference type="SUPFAM" id="SSF117100">
    <property type="entry name" value="Beta-galactosidase LacA, domain 3"/>
    <property type="match status" value="1"/>
</dbReference>
<dbReference type="InterPro" id="IPR025300">
    <property type="entry name" value="BetaGal_jelly_roll_dom"/>
</dbReference>